<feature type="domain" description="Peptidase A1" evidence="15">
    <location>
        <begin position="1"/>
        <end position="59"/>
    </location>
</feature>
<dbReference type="Pfam" id="PF14543">
    <property type="entry name" value="TAXi_N"/>
    <property type="match status" value="1"/>
</dbReference>
<dbReference type="PROSITE" id="PS51767">
    <property type="entry name" value="PEPTIDASE_A1"/>
    <property type="match status" value="2"/>
</dbReference>
<evidence type="ECO:0000256" key="10">
    <source>
        <dbReference type="ARBA" id="ARBA00023288"/>
    </source>
</evidence>
<evidence type="ECO:0000256" key="9">
    <source>
        <dbReference type="ARBA" id="ARBA00023180"/>
    </source>
</evidence>
<dbReference type="PANTHER" id="PTHR13683">
    <property type="entry name" value="ASPARTYL PROTEASES"/>
    <property type="match status" value="1"/>
</dbReference>
<dbReference type="AlphaFoldDB" id="A0A5J5AQF7"/>
<evidence type="ECO:0000256" key="14">
    <source>
        <dbReference type="SAM" id="Phobius"/>
    </source>
</evidence>
<evidence type="ECO:0000259" key="15">
    <source>
        <dbReference type="PROSITE" id="PS51767"/>
    </source>
</evidence>
<dbReference type="InterPro" id="IPR032799">
    <property type="entry name" value="TAXi_C"/>
</dbReference>
<keyword evidence="9" id="KW-0325">Glycoprotein</keyword>
<reference evidence="16 17" key="1">
    <citation type="submission" date="2019-09" db="EMBL/GenBank/DDBJ databases">
        <title>A chromosome-level genome assembly of the Chinese tupelo Nyssa sinensis.</title>
        <authorList>
            <person name="Yang X."/>
            <person name="Kang M."/>
            <person name="Yang Y."/>
            <person name="Xiong H."/>
            <person name="Wang M."/>
            <person name="Zhang Z."/>
            <person name="Wang Z."/>
            <person name="Wu H."/>
            <person name="Ma T."/>
            <person name="Liu J."/>
            <person name="Xi Z."/>
        </authorList>
    </citation>
    <scope>NUCLEOTIDE SEQUENCE [LARGE SCALE GENOMIC DNA]</scope>
    <source>
        <strain evidence="16">J267</strain>
        <tissue evidence="16">Leaf</tissue>
    </source>
</reference>
<dbReference type="InterPro" id="IPR033121">
    <property type="entry name" value="PEPTIDASE_A1"/>
</dbReference>
<evidence type="ECO:0000256" key="8">
    <source>
        <dbReference type="ARBA" id="ARBA00023136"/>
    </source>
</evidence>
<dbReference type="Proteomes" id="UP000325577">
    <property type="component" value="Linkage Group LG2"/>
</dbReference>
<dbReference type="GO" id="GO:0004190">
    <property type="term" value="F:aspartic-type endopeptidase activity"/>
    <property type="evidence" value="ECO:0007669"/>
    <property type="project" value="UniProtKB-KW"/>
</dbReference>
<dbReference type="InterPro" id="IPR032861">
    <property type="entry name" value="TAXi_N"/>
</dbReference>
<dbReference type="PANTHER" id="PTHR13683:SF826">
    <property type="entry name" value="ASPARTYL PROTEASE FAMILY PROTEIN 1"/>
    <property type="match status" value="1"/>
</dbReference>
<evidence type="ECO:0000256" key="2">
    <source>
        <dbReference type="ARBA" id="ARBA00007447"/>
    </source>
</evidence>
<feature type="transmembrane region" description="Helical" evidence="14">
    <location>
        <begin position="593"/>
        <end position="616"/>
    </location>
</feature>
<gene>
    <name evidence="16" type="ORF">F0562_006842</name>
</gene>
<feature type="compositionally biased region" description="Polar residues" evidence="13">
    <location>
        <begin position="545"/>
        <end position="566"/>
    </location>
</feature>
<keyword evidence="14" id="KW-0812">Transmembrane</keyword>
<evidence type="ECO:0000256" key="12">
    <source>
        <dbReference type="RuleBase" id="RU000454"/>
    </source>
</evidence>
<accession>A0A5J5AQF7</accession>
<feature type="domain" description="Peptidase A1" evidence="15">
    <location>
        <begin position="191"/>
        <end position="530"/>
    </location>
</feature>
<keyword evidence="4 12" id="KW-0645">Protease</keyword>
<keyword evidence="17" id="KW-1185">Reference proteome</keyword>
<evidence type="ECO:0000256" key="4">
    <source>
        <dbReference type="ARBA" id="ARBA00022670"/>
    </source>
</evidence>
<name>A0A5J5AQF7_9ASTE</name>
<evidence type="ECO:0000256" key="11">
    <source>
        <dbReference type="PIRSR" id="PIRSR601461-1"/>
    </source>
</evidence>
<dbReference type="SUPFAM" id="SSF50630">
    <property type="entry name" value="Acid proteases"/>
    <property type="match status" value="2"/>
</dbReference>
<evidence type="ECO:0000256" key="1">
    <source>
        <dbReference type="ARBA" id="ARBA00004193"/>
    </source>
</evidence>
<comment type="subcellular location">
    <subcellularLocation>
        <location evidence="1">Cell membrane</location>
        <topology evidence="1">Lipid-anchor</topology>
    </subcellularLocation>
</comment>
<dbReference type="GO" id="GO:0006508">
    <property type="term" value="P:proteolysis"/>
    <property type="evidence" value="ECO:0007669"/>
    <property type="project" value="UniProtKB-KW"/>
</dbReference>
<keyword evidence="14" id="KW-1133">Transmembrane helix</keyword>
<evidence type="ECO:0000256" key="13">
    <source>
        <dbReference type="SAM" id="MobiDB-lite"/>
    </source>
</evidence>
<dbReference type="GO" id="GO:0005886">
    <property type="term" value="C:plasma membrane"/>
    <property type="evidence" value="ECO:0007669"/>
    <property type="project" value="UniProtKB-SubCell"/>
</dbReference>
<evidence type="ECO:0000256" key="5">
    <source>
        <dbReference type="ARBA" id="ARBA00022729"/>
    </source>
</evidence>
<feature type="active site" evidence="11">
    <location>
        <position position="412"/>
    </location>
</feature>
<dbReference type="FunFam" id="2.40.70.10:FF:000012">
    <property type="entry name" value="Aspartyl protease family protein 1"/>
    <property type="match status" value="1"/>
</dbReference>
<dbReference type="FunFam" id="2.40.70.10:FF:000014">
    <property type="entry name" value="Aspartyl protease family protein 1"/>
    <property type="match status" value="1"/>
</dbReference>
<keyword evidence="7 12" id="KW-0378">Hydrolase</keyword>
<keyword evidence="5" id="KW-0732">Signal</keyword>
<proteinExistence type="inferred from homology"/>
<dbReference type="EMBL" id="CM018043">
    <property type="protein sequence ID" value="KAA8532016.1"/>
    <property type="molecule type" value="Genomic_DNA"/>
</dbReference>
<keyword evidence="10" id="KW-0449">Lipoprotein</keyword>
<dbReference type="Gene3D" id="2.40.70.10">
    <property type="entry name" value="Acid Proteases"/>
    <property type="match status" value="3"/>
</dbReference>
<sequence length="617" mass="66713">MKGGGQFAVYEPIIVISTQHELVYCLAVVKSAELNIIGQNFMSGYRVVFDREKLVLGWKKFDFAVSYGSNFQITPSCVKGSGRTEYDIADDFCPRPLHCRRSRPQTGLSIQSCDGFGTFGFDIHHRYSDPVKGILDLDGLPEKGSLEYYTAMAHRDRLIRGRRLADTVGSTPLTFANGNETYRLSSLGFLHYANISVGTPSVSFLVALDTGSDLFWLPCDCTSCVRGIKTPAGPVDFNIYSPNTSSTSMNVPCNSTLCGQAQCPATHNICGYQVIYLSNGTSSTGILVEDMLHLTTDDSQQKVVDAPITFGCGINQTGSFLDGAAPNGLFGLGMDSISVPSILATEGLAANSFSMCFGPDGIGRISFGDKGSSDQGETPFNVRQSHPTYNISATQIIVGEKATNVNFSAIFDSGTSFTSLRDPVYTIISESFNSLAKEKRHPSDSTIPFEYCYDLSANQTSFENPPVNLTMESGNQFYVTDPIIIISFDNGSAMYCLGVLKSGDVNIIGQNFMTGYRIVFDREKMVLGWKPSDCYDAKDSNTLPINPGNSTAVPPTTTVEPQATSGPGNGSPIASPSNSQSPPSNNSPHLNSMISITHTLLTVLFLLFIHCFTILFS</sequence>
<dbReference type="InterPro" id="IPR001969">
    <property type="entry name" value="Aspartic_peptidase_AS"/>
</dbReference>
<evidence type="ECO:0000256" key="6">
    <source>
        <dbReference type="ARBA" id="ARBA00022750"/>
    </source>
</evidence>
<evidence type="ECO:0000313" key="16">
    <source>
        <dbReference type="EMBL" id="KAA8532016.1"/>
    </source>
</evidence>
<feature type="region of interest" description="Disordered" evidence="13">
    <location>
        <begin position="545"/>
        <end position="586"/>
    </location>
</feature>
<comment type="similarity">
    <text evidence="2 12">Belongs to the peptidase A1 family.</text>
</comment>
<feature type="active site" evidence="11">
    <location>
        <position position="209"/>
    </location>
</feature>
<keyword evidence="3" id="KW-1003">Cell membrane</keyword>
<dbReference type="OrthoDB" id="2747330at2759"/>
<protein>
    <recommendedName>
        <fullName evidence="15">Peptidase A1 domain-containing protein</fullName>
    </recommendedName>
</protein>
<evidence type="ECO:0000256" key="3">
    <source>
        <dbReference type="ARBA" id="ARBA00022475"/>
    </source>
</evidence>
<evidence type="ECO:0000256" key="7">
    <source>
        <dbReference type="ARBA" id="ARBA00022801"/>
    </source>
</evidence>
<evidence type="ECO:0000313" key="17">
    <source>
        <dbReference type="Proteomes" id="UP000325577"/>
    </source>
</evidence>
<keyword evidence="6 12" id="KW-0064">Aspartyl protease</keyword>
<dbReference type="InterPro" id="IPR021109">
    <property type="entry name" value="Peptidase_aspartic_dom_sf"/>
</dbReference>
<organism evidence="16 17">
    <name type="scientific">Nyssa sinensis</name>
    <dbReference type="NCBI Taxonomy" id="561372"/>
    <lineage>
        <taxon>Eukaryota</taxon>
        <taxon>Viridiplantae</taxon>
        <taxon>Streptophyta</taxon>
        <taxon>Embryophyta</taxon>
        <taxon>Tracheophyta</taxon>
        <taxon>Spermatophyta</taxon>
        <taxon>Magnoliopsida</taxon>
        <taxon>eudicotyledons</taxon>
        <taxon>Gunneridae</taxon>
        <taxon>Pentapetalae</taxon>
        <taxon>asterids</taxon>
        <taxon>Cornales</taxon>
        <taxon>Nyssaceae</taxon>
        <taxon>Nyssa</taxon>
    </lineage>
</organism>
<dbReference type="PROSITE" id="PS00141">
    <property type="entry name" value="ASP_PROTEASE"/>
    <property type="match status" value="2"/>
</dbReference>
<dbReference type="InterPro" id="IPR001461">
    <property type="entry name" value="Aspartic_peptidase_A1"/>
</dbReference>
<dbReference type="Pfam" id="PF14541">
    <property type="entry name" value="TAXi_C"/>
    <property type="match status" value="1"/>
</dbReference>
<feature type="compositionally biased region" description="Low complexity" evidence="13">
    <location>
        <begin position="571"/>
        <end position="586"/>
    </location>
</feature>
<keyword evidence="8 14" id="KW-0472">Membrane</keyword>
<dbReference type="PRINTS" id="PR00792">
    <property type="entry name" value="PEPSIN"/>
</dbReference>